<dbReference type="PANTHER" id="PTHR10353:SF36">
    <property type="entry name" value="LP05116P"/>
    <property type="match status" value="1"/>
</dbReference>
<accession>A0A2S1SIU2</accession>
<organism evidence="13 14">
    <name type="scientific">Flavobacterium pallidum</name>
    <dbReference type="NCBI Taxonomy" id="2172098"/>
    <lineage>
        <taxon>Bacteria</taxon>
        <taxon>Pseudomonadati</taxon>
        <taxon>Bacteroidota</taxon>
        <taxon>Flavobacteriia</taxon>
        <taxon>Flavobacteriales</taxon>
        <taxon>Flavobacteriaceae</taxon>
        <taxon>Flavobacterium</taxon>
    </lineage>
</organism>
<dbReference type="KEGG" id="fpal:HYN49_10310"/>
<keyword evidence="4 12" id="KW-0378">Hydrolase</keyword>
<feature type="binding site" evidence="10">
    <location>
        <position position="405"/>
    </location>
    <ligand>
        <name>substrate</name>
    </ligand>
</feature>
<dbReference type="RefSeq" id="WP_108904040.1">
    <property type="nucleotide sequence ID" value="NZ_CP029187.1"/>
</dbReference>
<dbReference type="FunFam" id="3.20.20.80:FF:000004">
    <property type="entry name" value="Beta-glucosidase 6-phospho-beta-glucosidase"/>
    <property type="match status" value="1"/>
</dbReference>
<dbReference type="AlphaFoldDB" id="A0A2S1SIU2"/>
<keyword evidence="7 12" id="KW-0326">Glycosidase</keyword>
<dbReference type="GO" id="GO:0008422">
    <property type="term" value="F:beta-glucosidase activity"/>
    <property type="evidence" value="ECO:0007669"/>
    <property type="project" value="UniProtKB-EC"/>
</dbReference>
<dbReference type="InterPro" id="IPR033132">
    <property type="entry name" value="GH_1_N_CS"/>
</dbReference>
<feature type="binding site" evidence="10">
    <location>
        <position position="127"/>
    </location>
    <ligand>
        <name>substrate</name>
    </ligand>
</feature>
<keyword evidence="8" id="KW-0624">Polysaccharide degradation</keyword>
<keyword evidence="5" id="KW-0136">Cellulose degradation</keyword>
<dbReference type="Pfam" id="PF00232">
    <property type="entry name" value="Glyco_hydro_1"/>
    <property type="match status" value="1"/>
</dbReference>
<keyword evidence="6" id="KW-0119">Carbohydrate metabolism</keyword>
<evidence type="ECO:0000256" key="10">
    <source>
        <dbReference type="PIRSR" id="PIRSR617736-2"/>
    </source>
</evidence>
<comment type="catalytic activity">
    <reaction evidence="1 12">
        <text>Hydrolysis of terminal, non-reducing beta-D-glucosyl residues with release of beta-D-glucose.</text>
        <dbReference type="EC" id="3.2.1.21"/>
    </reaction>
</comment>
<reference evidence="13 14" key="1">
    <citation type="submission" date="2018-05" db="EMBL/GenBank/DDBJ databases">
        <title>Genome sequencing of Flavobacterium sp. HYN0049.</title>
        <authorList>
            <person name="Yi H."/>
            <person name="Baek C."/>
        </authorList>
    </citation>
    <scope>NUCLEOTIDE SEQUENCE [LARGE SCALE GENOMIC DNA]</scope>
    <source>
        <strain evidence="13 14">HYN0049</strain>
    </source>
</reference>
<feature type="binding site" evidence="10">
    <location>
        <position position="171"/>
    </location>
    <ligand>
        <name>substrate</name>
    </ligand>
</feature>
<feature type="active site" description="Proton donor" evidence="9">
    <location>
        <position position="172"/>
    </location>
</feature>
<dbReference type="GO" id="GO:0005829">
    <property type="term" value="C:cytosol"/>
    <property type="evidence" value="ECO:0007669"/>
    <property type="project" value="TreeGrafter"/>
</dbReference>
<dbReference type="PROSITE" id="PS00653">
    <property type="entry name" value="GLYCOSYL_HYDROL_F1_2"/>
    <property type="match status" value="1"/>
</dbReference>
<keyword evidence="14" id="KW-1185">Reference proteome</keyword>
<evidence type="ECO:0000256" key="1">
    <source>
        <dbReference type="ARBA" id="ARBA00000448"/>
    </source>
</evidence>
<dbReference type="NCBIfam" id="TIGR03356">
    <property type="entry name" value="BGL"/>
    <property type="match status" value="1"/>
</dbReference>
<evidence type="ECO:0000256" key="11">
    <source>
        <dbReference type="PROSITE-ProRule" id="PRU10055"/>
    </source>
</evidence>
<dbReference type="Proteomes" id="UP000244937">
    <property type="component" value="Chromosome"/>
</dbReference>
<name>A0A2S1SIU2_9FLAO</name>
<feature type="binding site" evidence="10">
    <location>
        <begin position="412"/>
        <end position="413"/>
    </location>
    <ligand>
        <name>substrate</name>
    </ligand>
</feature>
<evidence type="ECO:0000256" key="8">
    <source>
        <dbReference type="ARBA" id="ARBA00023326"/>
    </source>
</evidence>
<comment type="similarity">
    <text evidence="2 12">Belongs to the glycosyl hydrolase 1 family.</text>
</comment>
<evidence type="ECO:0000256" key="6">
    <source>
        <dbReference type="ARBA" id="ARBA00023277"/>
    </source>
</evidence>
<evidence type="ECO:0000313" key="14">
    <source>
        <dbReference type="Proteomes" id="UP000244937"/>
    </source>
</evidence>
<dbReference type="PRINTS" id="PR00131">
    <property type="entry name" value="GLHYDRLASE1"/>
</dbReference>
<evidence type="ECO:0000256" key="3">
    <source>
        <dbReference type="ARBA" id="ARBA00012744"/>
    </source>
</evidence>
<dbReference type="OrthoDB" id="9765195at2"/>
<evidence type="ECO:0000256" key="12">
    <source>
        <dbReference type="RuleBase" id="RU361175"/>
    </source>
</evidence>
<dbReference type="InterPro" id="IPR001360">
    <property type="entry name" value="Glyco_hydro_1"/>
</dbReference>
<evidence type="ECO:0000256" key="9">
    <source>
        <dbReference type="PIRSR" id="PIRSR617736-1"/>
    </source>
</evidence>
<dbReference type="GO" id="GO:0030245">
    <property type="term" value="P:cellulose catabolic process"/>
    <property type="evidence" value="ECO:0007669"/>
    <property type="project" value="UniProtKB-KW"/>
</dbReference>
<dbReference type="EMBL" id="CP029187">
    <property type="protein sequence ID" value="AWI26262.1"/>
    <property type="molecule type" value="Genomic_DNA"/>
</dbReference>
<dbReference type="SUPFAM" id="SSF51445">
    <property type="entry name" value="(Trans)glycosidases"/>
    <property type="match status" value="1"/>
</dbReference>
<feature type="binding site" evidence="10">
    <location>
        <position position="26"/>
    </location>
    <ligand>
        <name>substrate</name>
    </ligand>
</feature>
<dbReference type="PROSITE" id="PS00572">
    <property type="entry name" value="GLYCOSYL_HYDROL_F1_1"/>
    <property type="match status" value="1"/>
</dbReference>
<dbReference type="InterPro" id="IPR017736">
    <property type="entry name" value="Glyco_hydro_1_beta-glucosidase"/>
</dbReference>
<evidence type="ECO:0000256" key="2">
    <source>
        <dbReference type="ARBA" id="ARBA00010838"/>
    </source>
</evidence>
<evidence type="ECO:0000256" key="7">
    <source>
        <dbReference type="ARBA" id="ARBA00023295"/>
    </source>
</evidence>
<dbReference type="InterPro" id="IPR018120">
    <property type="entry name" value="Glyco_hydro_1_AS"/>
</dbReference>
<evidence type="ECO:0000256" key="4">
    <source>
        <dbReference type="ARBA" id="ARBA00022801"/>
    </source>
</evidence>
<protein>
    <recommendedName>
        <fullName evidence="3 12">Beta-glucosidase</fullName>
        <ecNumber evidence="3 12">3.2.1.21</ecNumber>
    </recommendedName>
</protein>
<dbReference type="InterPro" id="IPR017853">
    <property type="entry name" value="GH"/>
</dbReference>
<evidence type="ECO:0000313" key="13">
    <source>
        <dbReference type="EMBL" id="AWI26262.1"/>
    </source>
</evidence>
<gene>
    <name evidence="13" type="ORF">HYN49_10310</name>
</gene>
<feature type="binding site" evidence="10">
    <location>
        <position position="299"/>
    </location>
    <ligand>
        <name>substrate</name>
    </ligand>
</feature>
<proteinExistence type="inferred from homology"/>
<sequence>MEEKHPLQRQQFGPGFHWGVSTAAFQIEGAVDVDGKGPSIWDTFTAKKGTVRNNDHAGMACDFYNRYEDDIALLRQLHIPDFRFSLSWSRILPNGQGNVNQKGIDYYNRVIDHLLECGISPWATLYHWDLPQALQDKGGWTNRDSISWFADYAALCAKHFGDRIPNWMVMNEPSVFTGAGYFLGIHAPGKRGLASYLKSIHHVTMATAAGGRILRSDTDSQIGTTFSFTHIEPHTQRSKDMAACARVDTLLNRTFIEPILGMGYPDADLAVLRKMRRYMQPDDEQQMAFNFDFIGAQCYTREIVRSRWLTPYIGAALVPAAKRSTETTDMGWEVHPPSMYHTLKRLHTYKNINKIIITENGAAFPDDIVNRQVYDGRRRDYLKAHLREVLRAKLEGVNVHGYFVWTLTDNFEWAEGYHPRFGLVHVDFETQQRTIKQSGYWYRDFLSDL</sequence>
<dbReference type="PANTHER" id="PTHR10353">
    <property type="entry name" value="GLYCOSYL HYDROLASE"/>
    <property type="match status" value="1"/>
</dbReference>
<dbReference type="EC" id="3.2.1.21" evidence="3 12"/>
<feature type="active site" description="Nucleophile" evidence="9 11">
    <location>
        <position position="359"/>
    </location>
</feature>
<dbReference type="Gene3D" id="3.20.20.80">
    <property type="entry name" value="Glycosidases"/>
    <property type="match status" value="1"/>
</dbReference>
<evidence type="ECO:0000256" key="5">
    <source>
        <dbReference type="ARBA" id="ARBA00023001"/>
    </source>
</evidence>